<dbReference type="InterPro" id="IPR011053">
    <property type="entry name" value="Single_hybrid_motif"/>
</dbReference>
<dbReference type="HOGENOM" id="CLU_016733_5_4_10"/>
<dbReference type="EMBL" id="ACKS01000080">
    <property type="protein sequence ID" value="EFA43445.1"/>
    <property type="molecule type" value="Genomic_DNA"/>
</dbReference>
<evidence type="ECO:0000313" key="3">
    <source>
        <dbReference type="EMBL" id="EFA43445.1"/>
    </source>
</evidence>
<keyword evidence="3" id="KW-0456">Lyase</keyword>
<dbReference type="eggNOG" id="COG4770">
    <property type="taxonomic scope" value="Bacteria"/>
</dbReference>
<dbReference type="PANTHER" id="PTHR45266:SF3">
    <property type="entry name" value="OXALOACETATE DECARBOXYLASE ALPHA CHAIN"/>
    <property type="match status" value="1"/>
</dbReference>
<accession>D1PYT8</accession>
<dbReference type="InterPro" id="IPR050709">
    <property type="entry name" value="Biotin_Carboxyl_Carrier/Decarb"/>
</dbReference>
<evidence type="ECO:0000259" key="2">
    <source>
        <dbReference type="PROSITE" id="PS50968"/>
    </source>
</evidence>
<dbReference type="EC" id="4.1.1.41" evidence="3"/>
<dbReference type="CDD" id="cd06850">
    <property type="entry name" value="biotinyl_domain"/>
    <property type="match status" value="1"/>
</dbReference>
<dbReference type="Gene3D" id="2.40.50.100">
    <property type="match status" value="1"/>
</dbReference>
<dbReference type="AlphaFoldDB" id="D1PYT8"/>
<comment type="caution">
    <text evidence="3">The sequence shown here is derived from an EMBL/GenBank/DDBJ whole genome shotgun (WGS) entry which is preliminary data.</text>
</comment>
<feature type="domain" description="Lipoyl-binding" evidence="2">
    <location>
        <begin position="70"/>
        <end position="145"/>
    </location>
</feature>
<dbReference type="PROSITE" id="PS50968">
    <property type="entry name" value="BIOTINYL_LIPOYL"/>
    <property type="match status" value="1"/>
</dbReference>
<organism evidence="3 4">
    <name type="scientific">Hallella bergensis DSM 17361</name>
    <dbReference type="NCBI Taxonomy" id="585502"/>
    <lineage>
        <taxon>Bacteria</taxon>
        <taxon>Pseudomonadati</taxon>
        <taxon>Bacteroidota</taxon>
        <taxon>Bacteroidia</taxon>
        <taxon>Bacteroidales</taxon>
        <taxon>Prevotellaceae</taxon>
        <taxon>Hallella</taxon>
    </lineage>
</organism>
<dbReference type="OrthoDB" id="9812676at2"/>
<dbReference type="RefSeq" id="WP_007174226.1">
    <property type="nucleotide sequence ID" value="NZ_GG704781.1"/>
</dbReference>
<dbReference type="InterPro" id="IPR001882">
    <property type="entry name" value="Biotin_BS"/>
</dbReference>
<proteinExistence type="predicted"/>
<keyword evidence="1" id="KW-0092">Biotin</keyword>
<keyword evidence="4" id="KW-1185">Reference proteome</keyword>
<protein>
    <submittedName>
        <fullName evidence="3">Biotin-requiring enzyme</fullName>
        <ecNumber evidence="3">4.1.1.41</ecNumber>
    </submittedName>
</protein>
<dbReference type="SUPFAM" id="SSF51230">
    <property type="entry name" value="Single hybrid motif"/>
    <property type="match status" value="1"/>
</dbReference>
<gene>
    <name evidence="3" type="primary">mmdC</name>
    <name evidence="3" type="ORF">HMPREF0645_2123</name>
</gene>
<dbReference type="Proteomes" id="UP000003160">
    <property type="component" value="Unassembled WGS sequence"/>
</dbReference>
<evidence type="ECO:0000313" key="4">
    <source>
        <dbReference type="Proteomes" id="UP000003160"/>
    </source>
</evidence>
<name>D1PYT8_9BACT</name>
<reference evidence="3 4" key="1">
    <citation type="submission" date="2009-10" db="EMBL/GenBank/DDBJ databases">
        <authorList>
            <person name="Qin X."/>
            <person name="Bachman B."/>
            <person name="Battles P."/>
            <person name="Bell A."/>
            <person name="Bess C."/>
            <person name="Bickham C."/>
            <person name="Chaboub L."/>
            <person name="Chen D."/>
            <person name="Coyle M."/>
            <person name="Deiros D.R."/>
            <person name="Dinh H."/>
            <person name="Forbes L."/>
            <person name="Fowler G."/>
            <person name="Francisco L."/>
            <person name="Fu Q."/>
            <person name="Gubbala S."/>
            <person name="Hale W."/>
            <person name="Han Y."/>
            <person name="Hemphill L."/>
            <person name="Highlander S.K."/>
            <person name="Hirani K."/>
            <person name="Hogues M."/>
            <person name="Jackson L."/>
            <person name="Jakkamsetti A."/>
            <person name="Javaid M."/>
            <person name="Jiang H."/>
            <person name="Korchina V."/>
            <person name="Kovar C."/>
            <person name="Lara F."/>
            <person name="Lee S."/>
            <person name="Mata R."/>
            <person name="Mathew T."/>
            <person name="Moen C."/>
            <person name="Morales K."/>
            <person name="Munidasa M."/>
            <person name="Nazareth L."/>
            <person name="Ngo R."/>
            <person name="Nguyen L."/>
            <person name="Okwuonu G."/>
            <person name="Ongeri F."/>
            <person name="Patil S."/>
            <person name="Petrosino J."/>
            <person name="Pham C."/>
            <person name="Pham P."/>
            <person name="Pu L.-L."/>
            <person name="Puazo M."/>
            <person name="Raj R."/>
            <person name="Reid J."/>
            <person name="Rouhana J."/>
            <person name="Saada N."/>
            <person name="Shang Y."/>
            <person name="Simmons D."/>
            <person name="Thornton R."/>
            <person name="Warren J."/>
            <person name="Weissenberger G."/>
            <person name="Zhang J."/>
            <person name="Zhang L."/>
            <person name="Zhou C."/>
            <person name="Zhu D."/>
            <person name="Muzny D."/>
            <person name="Worley K."/>
            <person name="Gibbs R."/>
        </authorList>
    </citation>
    <scope>NUCLEOTIDE SEQUENCE [LARGE SCALE GENOMIC DNA]</scope>
    <source>
        <strain evidence="3 4">DSM 17361</strain>
    </source>
</reference>
<dbReference type="PROSITE" id="PS00188">
    <property type="entry name" value="BIOTIN"/>
    <property type="match status" value="1"/>
</dbReference>
<dbReference type="InterPro" id="IPR000089">
    <property type="entry name" value="Biotin_lipoyl"/>
</dbReference>
<dbReference type="Pfam" id="PF00364">
    <property type="entry name" value="Biotin_lipoyl"/>
    <property type="match status" value="1"/>
</dbReference>
<dbReference type="FunFam" id="2.40.50.100:FF:000003">
    <property type="entry name" value="Acetyl-CoA carboxylase biotin carboxyl carrier protein"/>
    <property type="match status" value="1"/>
</dbReference>
<dbReference type="PANTHER" id="PTHR45266">
    <property type="entry name" value="OXALOACETATE DECARBOXYLASE ALPHA CHAIN"/>
    <property type="match status" value="1"/>
</dbReference>
<sequence>MKEFKYLIDGKEYKVEIGDINEETCMANVQVNGEAFEVEMEKPAEPEKKKVELGKLVAEDAEGENSQTSTANVNTANAVKAPLPGTITAINVNVGDEVKAGDALLVLEAMKMANNIEAEKDGKVTAVCVKVGQSVMEDEPLVVVE</sequence>
<evidence type="ECO:0000256" key="1">
    <source>
        <dbReference type="ARBA" id="ARBA00023267"/>
    </source>
</evidence>
<dbReference type="GO" id="GO:0016829">
    <property type="term" value="F:lyase activity"/>
    <property type="evidence" value="ECO:0007669"/>
    <property type="project" value="UniProtKB-KW"/>
</dbReference>